<comment type="catalytic activity">
    <reaction evidence="5">
        <text>a 5'-end (N(2),N(7)-dimethyl 5'-triphosphoguanosine)-ribonucleoside in snRNA + S-adenosyl-L-methionine = a 5'-end (N(2),N(2),N(7)-trimethyl 5'-triphosphoguanosine)-ribonucleoside in snRNA + S-adenosyl-L-homocysteine + H(+)</text>
        <dbReference type="Rhea" id="RHEA:78479"/>
        <dbReference type="Rhea" id="RHEA-COMP:19087"/>
        <dbReference type="Rhea" id="RHEA-COMP:19089"/>
        <dbReference type="ChEBI" id="CHEBI:15378"/>
        <dbReference type="ChEBI" id="CHEBI:57856"/>
        <dbReference type="ChEBI" id="CHEBI:59789"/>
        <dbReference type="ChEBI" id="CHEBI:167623"/>
        <dbReference type="ChEBI" id="CHEBI:172880"/>
    </reaction>
    <physiologicalReaction direction="left-to-right" evidence="5">
        <dbReference type="Rhea" id="RHEA:78480"/>
    </physiologicalReaction>
</comment>
<dbReference type="GO" id="GO:0071164">
    <property type="term" value="F:RNA cap trimethylguanosine synthase activity"/>
    <property type="evidence" value="ECO:0007669"/>
    <property type="project" value="TreeGrafter"/>
</dbReference>
<dbReference type="GO" id="GO:0005634">
    <property type="term" value="C:nucleus"/>
    <property type="evidence" value="ECO:0007669"/>
    <property type="project" value="TreeGrafter"/>
</dbReference>
<dbReference type="Gene3D" id="3.40.50.150">
    <property type="entry name" value="Vaccinia Virus protein VP39"/>
    <property type="match status" value="1"/>
</dbReference>
<dbReference type="PANTHER" id="PTHR14741:SF32">
    <property type="entry name" value="TRIMETHYLGUANOSINE SYNTHASE"/>
    <property type="match status" value="1"/>
</dbReference>
<organism evidence="9 10">
    <name type="scientific">Aphis craccivora</name>
    <name type="common">Cowpea aphid</name>
    <dbReference type="NCBI Taxonomy" id="307492"/>
    <lineage>
        <taxon>Eukaryota</taxon>
        <taxon>Metazoa</taxon>
        <taxon>Ecdysozoa</taxon>
        <taxon>Arthropoda</taxon>
        <taxon>Hexapoda</taxon>
        <taxon>Insecta</taxon>
        <taxon>Pterygota</taxon>
        <taxon>Neoptera</taxon>
        <taxon>Paraneoptera</taxon>
        <taxon>Hemiptera</taxon>
        <taxon>Sternorrhyncha</taxon>
        <taxon>Aphidomorpha</taxon>
        <taxon>Aphidoidea</taxon>
        <taxon>Aphididae</taxon>
        <taxon>Aphidini</taxon>
        <taxon>Aphis</taxon>
        <taxon>Aphis</taxon>
    </lineage>
</organism>
<dbReference type="SUPFAM" id="SSF53335">
    <property type="entry name" value="S-adenosyl-L-methionine-dependent methyltransferases"/>
    <property type="match status" value="1"/>
</dbReference>
<feature type="region of interest" description="Disordered" evidence="8">
    <location>
        <begin position="203"/>
        <end position="233"/>
    </location>
</feature>
<comment type="catalytic activity">
    <reaction evidence="3">
        <text>a 5'-end (N(2),N(7)-dimethyl 5'-triphosphoguanosine)-ribonucleoside in snoRNA + S-adenosyl-L-methionine = a 5'-end (N(2),N(2),N(7)-trimethyl 5'-triphosphoguanosine)-ribonucleoside in snoRNA + S-adenosyl-L-homocysteine + H(+)</text>
        <dbReference type="Rhea" id="RHEA:78507"/>
        <dbReference type="Rhea" id="RHEA-COMP:19088"/>
        <dbReference type="Rhea" id="RHEA-COMP:19090"/>
        <dbReference type="ChEBI" id="CHEBI:15378"/>
        <dbReference type="ChEBI" id="CHEBI:57856"/>
        <dbReference type="ChEBI" id="CHEBI:59789"/>
        <dbReference type="ChEBI" id="CHEBI:167623"/>
        <dbReference type="ChEBI" id="CHEBI:172880"/>
    </reaction>
    <physiologicalReaction direction="left-to-right" evidence="3">
        <dbReference type="Rhea" id="RHEA:78508"/>
    </physiologicalReaction>
</comment>
<evidence type="ECO:0000313" key="9">
    <source>
        <dbReference type="EMBL" id="KAF0732362.1"/>
    </source>
</evidence>
<sequence length="502" mass="58073">MNRNYPKVKNSPKWSPQPAQMSINNQTDFMKKPNYSSRAGKMVKVLYGRDYSHYCLTRNNNVTLLCTYFVTNKRYIFLIEITKLFSVKHEMGPEIFDHSDKNYFKGNVFKVKRDRRFPNTFKSNENETSSNDFHSDKRKLCTTTIKNEPMKIQPYAKKSKEINSVLEGLGFVCNDDKIYTDCASQIHCYNVNKQFNNGYDTKTYTSSKSESPILQDPPKPSESYKQKENSQKSILPAETFQQKNYYHKNYNHHQNVSNQNNINANHTNRIGKKTHHIFQNQQIPMKYWAMRHMLFSKFDSGIQLDEESFYSVCPEPLSHHIAKRCRDNIVLDPFCGAGGNIIQLAMICKKVIAVDIDPNKIKMARHNAKIYGVADKIEFIVGDIFLIYPTLKADVVFMSPPWGGPGYSRSKCYSIKTMCNDHHVGGGFKIFDIVKTIAPNIAFHIPKNTNILECVLLAKDFGRVEIQQNVINGKLNSLTAFFGNFLWNTRWLFHEYNGMIIL</sequence>
<reference evidence="9 10" key="1">
    <citation type="submission" date="2019-08" db="EMBL/GenBank/DDBJ databases">
        <title>Whole genome of Aphis craccivora.</title>
        <authorList>
            <person name="Voronova N.V."/>
            <person name="Shulinski R.S."/>
            <person name="Bandarenka Y.V."/>
            <person name="Zhorov D.G."/>
            <person name="Warner D."/>
        </authorList>
    </citation>
    <scope>NUCLEOTIDE SEQUENCE [LARGE SCALE GENOMIC DNA]</scope>
    <source>
        <strain evidence="9">180601</strain>
        <tissue evidence="9">Whole Body</tissue>
    </source>
</reference>
<proteinExistence type="inferred from homology"/>
<dbReference type="Proteomes" id="UP000478052">
    <property type="component" value="Unassembled WGS sequence"/>
</dbReference>
<comment type="similarity">
    <text evidence="2">Belongs to the methyltransferase superfamily. Trimethylguanosine synthase family.</text>
</comment>
<dbReference type="InterPro" id="IPR029063">
    <property type="entry name" value="SAM-dependent_MTases_sf"/>
</dbReference>
<evidence type="ECO:0000313" key="10">
    <source>
        <dbReference type="Proteomes" id="UP000478052"/>
    </source>
</evidence>
<dbReference type="PANTHER" id="PTHR14741">
    <property type="entry name" value="S-ADENOSYLMETHIONINE-DEPENDENT METHYLTRANSFERASE RELATED"/>
    <property type="match status" value="1"/>
</dbReference>
<comment type="caution">
    <text evidence="9">The sequence shown here is derived from an EMBL/GenBank/DDBJ whole genome shotgun (WGS) entry which is preliminary data.</text>
</comment>
<evidence type="ECO:0000256" key="7">
    <source>
        <dbReference type="ARBA" id="ARBA00049790"/>
    </source>
</evidence>
<evidence type="ECO:0000256" key="6">
    <source>
        <dbReference type="ARBA" id="ARBA00049075"/>
    </source>
</evidence>
<dbReference type="EMBL" id="VUJU01008331">
    <property type="protein sequence ID" value="KAF0732362.1"/>
    <property type="molecule type" value="Genomic_DNA"/>
</dbReference>
<gene>
    <name evidence="9" type="ORF">FWK35_00029173</name>
</gene>
<accession>A0A6G0WXS2</accession>
<evidence type="ECO:0000256" key="5">
    <source>
        <dbReference type="ARBA" id="ARBA00048763"/>
    </source>
</evidence>
<dbReference type="AlphaFoldDB" id="A0A6G0WXS2"/>
<evidence type="ECO:0000256" key="2">
    <source>
        <dbReference type="ARBA" id="ARBA00025783"/>
    </source>
</evidence>
<dbReference type="Pfam" id="PF09445">
    <property type="entry name" value="Methyltransf_15"/>
    <property type="match status" value="1"/>
</dbReference>
<evidence type="ECO:0000256" key="8">
    <source>
        <dbReference type="SAM" id="MobiDB-lite"/>
    </source>
</evidence>
<keyword evidence="10" id="KW-1185">Reference proteome</keyword>
<comment type="catalytic activity">
    <reaction evidence="6">
        <text>a 5'-end (N(7)-methyl 5'-triphosphoguanosine)-ribonucleoside in snRNA + S-adenosyl-L-methionine = a 5'-end (N(2),N(7)-dimethyl 5'-triphosphoguanosine)-ribonucleoside in snRNA + S-adenosyl-L-homocysteine + H(+)</text>
        <dbReference type="Rhea" id="RHEA:78471"/>
        <dbReference type="Rhea" id="RHEA-COMP:19085"/>
        <dbReference type="Rhea" id="RHEA-COMP:19087"/>
        <dbReference type="ChEBI" id="CHEBI:15378"/>
        <dbReference type="ChEBI" id="CHEBI:57856"/>
        <dbReference type="ChEBI" id="CHEBI:59789"/>
        <dbReference type="ChEBI" id="CHEBI:156461"/>
        <dbReference type="ChEBI" id="CHEBI:172880"/>
    </reaction>
    <physiologicalReaction direction="left-to-right" evidence="6">
        <dbReference type="Rhea" id="RHEA:78472"/>
    </physiologicalReaction>
</comment>
<dbReference type="CDD" id="cd02440">
    <property type="entry name" value="AdoMet_MTases"/>
    <property type="match status" value="1"/>
</dbReference>
<name>A0A6G0WXS2_APHCR</name>
<dbReference type="OrthoDB" id="6619622at2759"/>
<evidence type="ECO:0000256" key="3">
    <source>
        <dbReference type="ARBA" id="ARBA00047418"/>
    </source>
</evidence>
<comment type="catalytic activity">
    <reaction evidence="4">
        <text>a 5'-end (N(7)-methyl 5'-triphosphoguanosine)-ribonucleoside in snoRNA + S-adenosyl-L-methionine = a 5'-end (N(2),N(7)-dimethyl 5'-triphosphoguanosine)-ribonucleoside in snoRNA + S-adenosyl-L-homocysteine + H(+)</text>
        <dbReference type="Rhea" id="RHEA:78475"/>
        <dbReference type="Rhea" id="RHEA-COMP:19086"/>
        <dbReference type="Rhea" id="RHEA-COMP:19088"/>
        <dbReference type="ChEBI" id="CHEBI:15378"/>
        <dbReference type="ChEBI" id="CHEBI:57856"/>
        <dbReference type="ChEBI" id="CHEBI:59789"/>
        <dbReference type="ChEBI" id="CHEBI:156461"/>
        <dbReference type="ChEBI" id="CHEBI:172880"/>
    </reaction>
    <physiologicalReaction direction="left-to-right" evidence="4">
        <dbReference type="Rhea" id="RHEA:78476"/>
    </physiologicalReaction>
</comment>
<feature type="compositionally biased region" description="Polar residues" evidence="8">
    <location>
        <begin position="203"/>
        <end position="212"/>
    </location>
</feature>
<evidence type="ECO:0000256" key="4">
    <source>
        <dbReference type="ARBA" id="ARBA00048740"/>
    </source>
</evidence>
<dbReference type="InterPro" id="IPR019012">
    <property type="entry name" value="RNA_cap_Gua-N2-MeTrfase"/>
</dbReference>
<protein>
    <recommendedName>
        <fullName evidence="1">Trimethylguanosine synthase</fullName>
    </recommendedName>
    <alternativeName>
        <fullName evidence="7">Cap-specific guanine-N(2) methyltransferase</fullName>
    </alternativeName>
</protein>
<evidence type="ECO:0000256" key="1">
    <source>
        <dbReference type="ARBA" id="ARBA00018517"/>
    </source>
</evidence>